<dbReference type="Gene3D" id="1.25.40.10">
    <property type="entry name" value="Tetratricopeptide repeat domain"/>
    <property type="match status" value="1"/>
</dbReference>
<accession>A0ABW6PJS3</accession>
<sequence length="267" mass="27082">MAAFGARPGAAAVLLPDLAPADAPLARWHRAVALGGQGRYAAARAELRELALPGRPPVIRSLALSTEGSLWRQLGGHQRAAGYDGRAATLAAGLPAGHPGRAEALCDAWTGLAADALGTGRLALAWRLLSRVEALAPEAGWRAGVRLHWVRAETALAGGDGAAALGDARRAVELAEAGPSVRHRVKSALLLAAATAASGDPAGAARRAGLVAADCREHGLLPLRWATAMLLAGVGDAATARAASRESAACAARIADLGGEFRVADTR</sequence>
<evidence type="ECO:0000313" key="1">
    <source>
        <dbReference type="EMBL" id="MFF0542649.1"/>
    </source>
</evidence>
<proteinExistence type="predicted"/>
<gene>
    <name evidence="1" type="ORF">ACFYTF_07405</name>
</gene>
<name>A0ABW6PJS3_9NOCA</name>
<dbReference type="RefSeq" id="WP_387699464.1">
    <property type="nucleotide sequence ID" value="NZ_JBIAMX010000003.1"/>
</dbReference>
<comment type="caution">
    <text evidence="1">The sequence shown here is derived from an EMBL/GenBank/DDBJ whole genome shotgun (WGS) entry which is preliminary data.</text>
</comment>
<evidence type="ECO:0000313" key="2">
    <source>
        <dbReference type="Proteomes" id="UP001601444"/>
    </source>
</evidence>
<organism evidence="1 2">
    <name type="scientific">Nocardia thailandica</name>
    <dbReference type="NCBI Taxonomy" id="257275"/>
    <lineage>
        <taxon>Bacteria</taxon>
        <taxon>Bacillati</taxon>
        <taxon>Actinomycetota</taxon>
        <taxon>Actinomycetes</taxon>
        <taxon>Mycobacteriales</taxon>
        <taxon>Nocardiaceae</taxon>
        <taxon>Nocardia</taxon>
    </lineage>
</organism>
<reference evidence="1 2" key="1">
    <citation type="submission" date="2024-10" db="EMBL/GenBank/DDBJ databases">
        <title>The Natural Products Discovery Center: Release of the First 8490 Sequenced Strains for Exploring Actinobacteria Biosynthetic Diversity.</title>
        <authorList>
            <person name="Kalkreuter E."/>
            <person name="Kautsar S.A."/>
            <person name="Yang D."/>
            <person name="Bader C.D."/>
            <person name="Teijaro C.N."/>
            <person name="Fluegel L."/>
            <person name="Davis C.M."/>
            <person name="Simpson J.R."/>
            <person name="Lauterbach L."/>
            <person name="Steele A.D."/>
            <person name="Gui C."/>
            <person name="Meng S."/>
            <person name="Li G."/>
            <person name="Viehrig K."/>
            <person name="Ye F."/>
            <person name="Su P."/>
            <person name="Kiefer A.F."/>
            <person name="Nichols A."/>
            <person name="Cepeda A.J."/>
            <person name="Yan W."/>
            <person name="Fan B."/>
            <person name="Jiang Y."/>
            <person name="Adhikari A."/>
            <person name="Zheng C.-J."/>
            <person name="Schuster L."/>
            <person name="Cowan T.M."/>
            <person name="Smanski M.J."/>
            <person name="Chevrette M.G."/>
            <person name="De Carvalho L.P.S."/>
            <person name="Shen B."/>
        </authorList>
    </citation>
    <scope>NUCLEOTIDE SEQUENCE [LARGE SCALE GENOMIC DNA]</scope>
    <source>
        <strain evidence="1 2">NPDC004045</strain>
    </source>
</reference>
<keyword evidence="2" id="KW-1185">Reference proteome</keyword>
<protein>
    <submittedName>
        <fullName evidence="1">Uncharacterized protein</fullName>
    </submittedName>
</protein>
<dbReference type="InterPro" id="IPR011990">
    <property type="entry name" value="TPR-like_helical_dom_sf"/>
</dbReference>
<dbReference type="EMBL" id="JBIAMX010000003">
    <property type="protein sequence ID" value="MFF0542649.1"/>
    <property type="molecule type" value="Genomic_DNA"/>
</dbReference>
<dbReference type="Proteomes" id="UP001601444">
    <property type="component" value="Unassembled WGS sequence"/>
</dbReference>